<dbReference type="InterPro" id="IPR038614">
    <property type="entry name" value="GK_N_sf"/>
</dbReference>
<comment type="caution">
    <text evidence="3">The sequence shown here is derived from an EMBL/GenBank/DDBJ whole genome shotgun (WGS) entry which is preliminary data.</text>
</comment>
<dbReference type="Proteomes" id="UP000643810">
    <property type="component" value="Unassembled WGS sequence"/>
</dbReference>
<dbReference type="SUPFAM" id="SSF82544">
    <property type="entry name" value="GckA/TtuD-like"/>
    <property type="match status" value="1"/>
</dbReference>
<dbReference type="PANTHER" id="PTHR12227">
    <property type="entry name" value="GLYCERATE KINASE"/>
    <property type="match status" value="1"/>
</dbReference>
<dbReference type="InterPro" id="IPR037035">
    <property type="entry name" value="GK-like_C_sf"/>
</dbReference>
<evidence type="ECO:0000259" key="1">
    <source>
        <dbReference type="Pfam" id="PF05161"/>
    </source>
</evidence>
<feature type="domain" description="MOFRL-associated" evidence="2">
    <location>
        <begin position="9"/>
        <end position="232"/>
    </location>
</feature>
<evidence type="ECO:0000259" key="2">
    <source>
        <dbReference type="Pfam" id="PF13660"/>
    </source>
</evidence>
<dbReference type="PANTHER" id="PTHR12227:SF0">
    <property type="entry name" value="GLYCERATE KINASE"/>
    <property type="match status" value="1"/>
</dbReference>
<sequence length="415" mass="44736">MNQELRKDAKQIIDEAIASVQPDAAVRRALSNIVFSEHVYIVAIGKAGWQMANAAVSYLQENGIKYEKGIVITKYHHVMGQLPRIHCVEAGHPVPDENSFKGTQEVLSMVKDLTEEDMVLFLVSGGGSALFEKPRISKKELSDITEQLLASGADIVEMNTIRKRLSEVKGGRFALACMPAMVETVVLSDIVGDPMDMIASGPAYPDASTCEDAGKIAKKYKLRLSAAAEKCLADETPKELHNVHTQIIGSVRQLCKAAQKACKELGYEPRILAEDVTAEAREVGWNLAQLCLREHDDAGEKKMALIAGGETVVHLRGKGKGGRNQELAFSAMKVIAGQQNMAIFSVGSDGTDGPTDAAGGYVDGDSYEALKNAGLSYEKILQDNDCYHGLQAIDGLVMTGPTGTNVNDFWVALIG</sequence>
<keyword evidence="3" id="KW-0808">Transferase</keyword>
<evidence type="ECO:0000313" key="3">
    <source>
        <dbReference type="EMBL" id="MBC5687203.1"/>
    </source>
</evidence>
<dbReference type="GO" id="GO:0016301">
    <property type="term" value="F:kinase activity"/>
    <property type="evidence" value="ECO:0007669"/>
    <property type="project" value="UniProtKB-KW"/>
</dbReference>
<accession>A0ABR7GIT6</accession>
<dbReference type="EMBL" id="JACOPG010000005">
    <property type="protein sequence ID" value="MBC5687203.1"/>
    <property type="molecule type" value="Genomic_DNA"/>
</dbReference>
<keyword evidence="3" id="KW-0418">Kinase</keyword>
<dbReference type="InterPro" id="IPR039760">
    <property type="entry name" value="MOFRL_protein"/>
</dbReference>
<dbReference type="RefSeq" id="WP_118536124.1">
    <property type="nucleotide sequence ID" value="NZ_JACOPG010000005.1"/>
</dbReference>
<gene>
    <name evidence="3" type="ORF">H8R94_11430</name>
</gene>
<reference evidence="3 4" key="1">
    <citation type="submission" date="2020-08" db="EMBL/GenBank/DDBJ databases">
        <title>Genome public.</title>
        <authorList>
            <person name="Liu C."/>
            <person name="Sun Q."/>
        </authorList>
    </citation>
    <scope>NUCLEOTIDE SEQUENCE [LARGE SCALE GENOMIC DNA]</scope>
    <source>
        <strain evidence="3 4">NSJ-9</strain>
    </source>
</reference>
<evidence type="ECO:0000313" key="4">
    <source>
        <dbReference type="Proteomes" id="UP000643810"/>
    </source>
</evidence>
<dbReference type="Pfam" id="PF05161">
    <property type="entry name" value="MOFRL"/>
    <property type="match status" value="1"/>
</dbReference>
<organism evidence="3 4">
    <name type="scientific">Roseburia lenta</name>
    <dbReference type="NCBI Taxonomy" id="2763061"/>
    <lineage>
        <taxon>Bacteria</taxon>
        <taxon>Bacillati</taxon>
        <taxon>Bacillota</taxon>
        <taxon>Clostridia</taxon>
        <taxon>Lachnospirales</taxon>
        <taxon>Lachnospiraceae</taxon>
        <taxon>Roseburia</taxon>
    </lineage>
</organism>
<keyword evidence="4" id="KW-1185">Reference proteome</keyword>
<feature type="domain" description="MOFRL" evidence="1">
    <location>
        <begin position="304"/>
        <end position="408"/>
    </location>
</feature>
<dbReference type="Pfam" id="PF13660">
    <property type="entry name" value="DUF4147"/>
    <property type="match status" value="1"/>
</dbReference>
<dbReference type="InterPro" id="IPR025286">
    <property type="entry name" value="MOFRL_assoc_dom"/>
</dbReference>
<dbReference type="Gene3D" id="3.40.50.10180">
    <property type="entry name" value="Glycerate kinase, MOFRL-like N-terminal domain"/>
    <property type="match status" value="1"/>
</dbReference>
<protein>
    <submittedName>
        <fullName evidence="3">Glycerate kinase</fullName>
    </submittedName>
</protein>
<name>A0ABR7GIT6_9FIRM</name>
<proteinExistence type="predicted"/>
<dbReference type="InterPro" id="IPR007835">
    <property type="entry name" value="MOFRL"/>
</dbReference>
<dbReference type="Gene3D" id="3.40.1480.10">
    <property type="entry name" value="MOFRL domain"/>
    <property type="match status" value="1"/>
</dbReference>